<dbReference type="GO" id="GO:0003723">
    <property type="term" value="F:RNA binding"/>
    <property type="evidence" value="ECO:0007669"/>
    <property type="project" value="TreeGrafter"/>
</dbReference>
<accession>A0A4U9EZJ7</accession>
<feature type="domain" description="Helicase ATP-binding" evidence="5">
    <location>
        <begin position="56"/>
        <end position="166"/>
    </location>
</feature>
<keyword evidence="4" id="KW-0067">ATP-binding</keyword>
<keyword evidence="2" id="KW-0378">Hydrolase</keyword>
<dbReference type="PROSITE" id="PS51192">
    <property type="entry name" value="HELICASE_ATP_BIND_1"/>
    <property type="match status" value="1"/>
</dbReference>
<evidence type="ECO:0000313" key="6">
    <source>
        <dbReference type="EMBL" id="VIO58820.1"/>
    </source>
</evidence>
<protein>
    <recommendedName>
        <fullName evidence="5">Helicase ATP-binding domain-containing protein</fullName>
    </recommendedName>
</protein>
<dbReference type="EMBL" id="CAAKMV010000135">
    <property type="protein sequence ID" value="VIO58820.1"/>
    <property type="molecule type" value="Genomic_DNA"/>
</dbReference>
<dbReference type="CDD" id="cd17917">
    <property type="entry name" value="DEXHc_RHA-like"/>
    <property type="match status" value="1"/>
</dbReference>
<dbReference type="GO" id="GO:0016787">
    <property type="term" value="F:hydrolase activity"/>
    <property type="evidence" value="ECO:0007669"/>
    <property type="project" value="UniProtKB-KW"/>
</dbReference>
<dbReference type="InterPro" id="IPR027417">
    <property type="entry name" value="P-loop_NTPase"/>
</dbReference>
<sequence>MATQPNLPTANEILMLKAQKKNPLKSDSTRSADYFRILQKRQDLPAMHRHVLDRLVHCLSKSQVLILTADTGTGKTTQITQRVHYLFRHWGQQIVCTQPRRLAARNVADRVALELDIKLGEEVGIQHRNLSLVSKKTTLKFVTEGILLIQRQNDSILRDYSCVIMDFWLGEYSGDCHPYWAHPSHT</sequence>
<reference evidence="6" key="1">
    <citation type="submission" date="2019-04" db="EMBL/GenBank/DDBJ databases">
        <authorList>
            <person name="Melise S."/>
            <person name="Noan J."/>
            <person name="Okalmin O."/>
        </authorList>
    </citation>
    <scope>NUCLEOTIDE SEQUENCE</scope>
    <source>
        <strain evidence="6">FN9</strain>
    </source>
</reference>
<dbReference type="PANTHER" id="PTHR18934">
    <property type="entry name" value="ATP-DEPENDENT RNA HELICASE"/>
    <property type="match status" value="1"/>
</dbReference>
<dbReference type="AlphaFoldDB" id="A0A4U9EZJ7"/>
<dbReference type="Gene3D" id="3.40.50.300">
    <property type="entry name" value="P-loop containing nucleotide triphosphate hydrolases"/>
    <property type="match status" value="1"/>
</dbReference>
<dbReference type="GO" id="GO:0004386">
    <property type="term" value="F:helicase activity"/>
    <property type="evidence" value="ECO:0007669"/>
    <property type="project" value="UniProtKB-KW"/>
</dbReference>
<gene>
    <name evidence="6" type="ORF">FUG_LOCUS318493</name>
</gene>
<dbReference type="SUPFAM" id="SSF52540">
    <property type="entry name" value="P-loop containing nucleoside triphosphate hydrolases"/>
    <property type="match status" value="1"/>
</dbReference>
<evidence type="ECO:0000259" key="5">
    <source>
        <dbReference type="PROSITE" id="PS51192"/>
    </source>
</evidence>
<dbReference type="InterPro" id="IPR014001">
    <property type="entry name" value="Helicase_ATP-bd"/>
</dbReference>
<name>A0A4U9EZJ7_GIBZA</name>
<evidence type="ECO:0000256" key="3">
    <source>
        <dbReference type="ARBA" id="ARBA00022806"/>
    </source>
</evidence>
<evidence type="ECO:0000256" key="4">
    <source>
        <dbReference type="ARBA" id="ARBA00022840"/>
    </source>
</evidence>
<evidence type="ECO:0000256" key="1">
    <source>
        <dbReference type="ARBA" id="ARBA00022741"/>
    </source>
</evidence>
<dbReference type="PANTHER" id="PTHR18934:SF99">
    <property type="entry name" value="ATP-DEPENDENT RNA HELICASE DHX37-RELATED"/>
    <property type="match status" value="1"/>
</dbReference>
<proteinExistence type="predicted"/>
<evidence type="ECO:0000256" key="2">
    <source>
        <dbReference type="ARBA" id="ARBA00022801"/>
    </source>
</evidence>
<dbReference type="GO" id="GO:0005524">
    <property type="term" value="F:ATP binding"/>
    <property type="evidence" value="ECO:0007669"/>
    <property type="project" value="UniProtKB-KW"/>
</dbReference>
<keyword evidence="1" id="KW-0547">Nucleotide-binding</keyword>
<keyword evidence="3" id="KW-0347">Helicase</keyword>
<dbReference type="Pfam" id="PF13245">
    <property type="entry name" value="AAA_19"/>
    <property type="match status" value="1"/>
</dbReference>
<organism evidence="6">
    <name type="scientific">Gibberella zeae</name>
    <name type="common">Wheat head blight fungus</name>
    <name type="synonym">Fusarium graminearum</name>
    <dbReference type="NCBI Taxonomy" id="5518"/>
    <lineage>
        <taxon>Eukaryota</taxon>
        <taxon>Fungi</taxon>
        <taxon>Dikarya</taxon>
        <taxon>Ascomycota</taxon>
        <taxon>Pezizomycotina</taxon>
        <taxon>Sordariomycetes</taxon>
        <taxon>Hypocreomycetidae</taxon>
        <taxon>Hypocreales</taxon>
        <taxon>Nectriaceae</taxon>
        <taxon>Fusarium</taxon>
    </lineage>
</organism>